<dbReference type="SUPFAM" id="SSF56796">
    <property type="entry name" value="Dehydroquinate synthase-like"/>
    <property type="match status" value="1"/>
</dbReference>
<name>X6N6A8_RETFI</name>
<accession>X6N6A8</accession>
<evidence type="ECO:0000313" key="2">
    <source>
        <dbReference type="Proteomes" id="UP000023152"/>
    </source>
</evidence>
<dbReference type="AlphaFoldDB" id="X6N6A8"/>
<protein>
    <submittedName>
        <fullName evidence="1">Uncharacterized protein</fullName>
    </submittedName>
</protein>
<proteinExistence type="predicted"/>
<reference evidence="1 2" key="1">
    <citation type="journal article" date="2013" name="Curr. Biol.">
        <title>The Genome of the Foraminiferan Reticulomyxa filosa.</title>
        <authorList>
            <person name="Glockner G."/>
            <person name="Hulsmann N."/>
            <person name="Schleicher M."/>
            <person name="Noegel A.A."/>
            <person name="Eichinger L."/>
            <person name="Gallinger C."/>
            <person name="Pawlowski J."/>
            <person name="Sierra R."/>
            <person name="Euteneuer U."/>
            <person name="Pillet L."/>
            <person name="Moustafa A."/>
            <person name="Platzer M."/>
            <person name="Groth M."/>
            <person name="Szafranski K."/>
            <person name="Schliwa M."/>
        </authorList>
    </citation>
    <scope>NUCLEOTIDE SEQUENCE [LARGE SCALE GENOMIC DNA]</scope>
</reference>
<gene>
    <name evidence="1" type="ORF">RFI_15909</name>
</gene>
<dbReference type="EMBL" id="ASPP01011768">
    <property type="protein sequence ID" value="ETO21294.1"/>
    <property type="molecule type" value="Genomic_DNA"/>
</dbReference>
<comment type="caution">
    <text evidence="1">The sequence shown here is derived from an EMBL/GenBank/DDBJ whole genome shotgun (WGS) entry which is preliminary data.</text>
</comment>
<dbReference type="Gene3D" id="3.40.50.1970">
    <property type="match status" value="1"/>
</dbReference>
<keyword evidence="2" id="KW-1185">Reference proteome</keyword>
<evidence type="ECO:0000313" key="1">
    <source>
        <dbReference type="EMBL" id="ETO21294.1"/>
    </source>
</evidence>
<sequence length="126" mass="14496">MDKVESKTDEKQSIPKAFQPAEVWCPSPKEEKPRVLMSPARYVQGAKITKHLGKYLKVLPSKSAGILVSKGGKERFGKILEESLTSNQIELVWLIFEGECSYEVTIKHKRLFLAWLLRMCEFKKKK</sequence>
<organism evidence="1 2">
    <name type="scientific">Reticulomyxa filosa</name>
    <dbReference type="NCBI Taxonomy" id="46433"/>
    <lineage>
        <taxon>Eukaryota</taxon>
        <taxon>Sar</taxon>
        <taxon>Rhizaria</taxon>
        <taxon>Retaria</taxon>
        <taxon>Foraminifera</taxon>
        <taxon>Monothalamids</taxon>
        <taxon>Reticulomyxidae</taxon>
        <taxon>Reticulomyxa</taxon>
    </lineage>
</organism>
<dbReference type="Proteomes" id="UP000023152">
    <property type="component" value="Unassembled WGS sequence"/>
</dbReference>